<dbReference type="Proteomes" id="UP000693839">
    <property type="component" value="Segment"/>
</dbReference>
<dbReference type="EMBL" id="MT732473">
    <property type="protein sequence ID" value="QQV91379.1"/>
    <property type="molecule type" value="Genomic_DNA"/>
</dbReference>
<evidence type="ECO:0000313" key="2">
    <source>
        <dbReference type="Proteomes" id="UP000693839"/>
    </source>
</evidence>
<organism evidence="1 2">
    <name type="scientific">Polaribacter phage Leef_1</name>
    <dbReference type="NCBI Taxonomy" id="2745684"/>
    <lineage>
        <taxon>Viruses</taxon>
        <taxon>Duplodnaviria</taxon>
        <taxon>Heunggongvirae</taxon>
        <taxon>Uroviricota</taxon>
        <taxon>Caudoviricetes</taxon>
        <taxon>Helgolandviridae</taxon>
        <taxon>Leefvirus</taxon>
        <taxon>Leefvirus Leef</taxon>
    </lineage>
</organism>
<protein>
    <submittedName>
        <fullName evidence="1">Uncharacterized protein</fullName>
    </submittedName>
</protein>
<proteinExistence type="predicted"/>
<name>A0A8E4ZGD9_9CAUD</name>
<sequence length="587" mass="67310">MIKVIVDDFVLDLSRNGVTTVDKNNIFRDTITKSYTYPFSLIVTKEIARAFGFILENNIYNYPTKIDVIVLVDNKYHNGYLKVFKIVNRTASVSLFYGIETLPVYDKKLKTLPFEIVDEHDVKLFAKTQNTKQWPEATHNFVTIKDPSFEGEESYDKYLGYVNNTLDGNFIANEFETIEEETTVANKNVMIPMPYLMEVLKVGYAQENKVIKGGFVNDVFNHKIVIVPETILERYFTALYNDSNFTTPTSNYVSGDVVYSQYDKTYPAAIEGTFKLYFKINLPATVSSYFKLTIMHNNKVVYAGAFKDTDVNIEEEFLINVDPGDSTGIVSVSLRLLEQQDSISDYNFFKYEHQAEKLNLFANKYQLANFMPDLTFRDFVNAVENLFNLDVDVQDNVVYLDYLADTLPNVIFNNFSKYDNQSPSREVNNDKVFGLKFADESSIYVNKNGVLPVSDPENLEDLVTIDIPVNPLKVEVSDGIKTALNVSDSSALKLCLYNGLVNDKPLAAESVNGRSLIISDFFKKWETWLKFRTSSEVIEDVFYAHVDEILDVKKGIIKYNKKHLLKEIKKTSKNKKYNKVTFIFESF</sequence>
<evidence type="ECO:0000313" key="1">
    <source>
        <dbReference type="EMBL" id="QQV91379.1"/>
    </source>
</evidence>
<reference evidence="1" key="1">
    <citation type="submission" date="2020-07" db="EMBL/GenBank/DDBJ databases">
        <title>Highly diverse flavobacterial phages as mortality factor during North Sea spring blooms.</title>
        <authorList>
            <person name="Bartlau N."/>
            <person name="Wichels A."/>
            <person name="Krohne G."/>
            <person name="Adriaenssens E.M."/>
            <person name="Heins A."/>
            <person name="Fuchs B.M."/>
            <person name="Amann R."/>
            <person name="Moraru C."/>
        </authorList>
    </citation>
    <scope>NUCLEOTIDE SEQUENCE</scope>
</reference>
<keyword evidence="2" id="KW-1185">Reference proteome</keyword>
<accession>A0A8E4ZGD9</accession>
<gene>
    <name evidence="1" type="ORF">Leef1_16</name>
</gene>